<evidence type="ECO:0000256" key="1">
    <source>
        <dbReference type="SAM" id="MobiDB-lite"/>
    </source>
</evidence>
<feature type="region of interest" description="Disordered" evidence="1">
    <location>
        <begin position="1"/>
        <end position="34"/>
    </location>
</feature>
<protein>
    <submittedName>
        <fullName evidence="3">Uncharacterized protein</fullName>
    </submittedName>
</protein>
<name>A0A915DA95_9BILA</name>
<feature type="compositionally biased region" description="Low complexity" evidence="1">
    <location>
        <begin position="63"/>
        <end position="80"/>
    </location>
</feature>
<evidence type="ECO:0000313" key="2">
    <source>
        <dbReference type="Proteomes" id="UP000887574"/>
    </source>
</evidence>
<feature type="compositionally biased region" description="Low complexity" evidence="1">
    <location>
        <begin position="12"/>
        <end position="25"/>
    </location>
</feature>
<sequence length="552" mass="60990">MLQLLKQPPHPETTTSSTQSPTSTPLHANEANPQAQLIEKVGEEAQLEDISVEKPANEIKFETAPTTTSDPSTTSKITTSERTSHKPTIELAPFEAFPTAPPADKTRAPPRLLAQIARTIHRQRPRPNLEPLSTDAPQTTSTTHITALPDKLNKGEEYDEEVESTTSTTPRPSSRGSEPDSLPQPEFLCTKEAPPRPSIPGATPNVDEETNDSPFDVNRKHNIFEIAEDKSDESILPSTEAGGTDLPIDVLGGIGRTEGRSRFEKVDEPRFEKQSPFDVSAEIRRAPRPRISHISEVNEANKIEAKVFQRPIAKSNVDMLFSAVEEDRHHEEDSASGEYQAKDTPALPIPSKDGARNFEPKGNEPVKMPAIIVYDTLDLKNLPPMVRKIEIATGKHRPANVTAVIKCKNKETKILSPRSEKKKYCQQFGAHESKRLCGASCSRAIYTTTNNKLSNASSSTTTPEEQTTISTTTLALSTSTGTEAALEPETEDPYWTVRTTEATAATAAPYNLSKFYYMPKGRRPIKEKVLLKIFCCQKRIITALLRKDLREL</sequence>
<feature type="compositionally biased region" description="Polar residues" evidence="1">
    <location>
        <begin position="135"/>
        <end position="145"/>
    </location>
</feature>
<dbReference type="AlphaFoldDB" id="A0A915DA95"/>
<dbReference type="Proteomes" id="UP000887574">
    <property type="component" value="Unplaced"/>
</dbReference>
<evidence type="ECO:0000313" key="3">
    <source>
        <dbReference type="WBParaSite" id="jg1730"/>
    </source>
</evidence>
<feature type="region of interest" description="Disordered" evidence="1">
    <location>
        <begin position="48"/>
        <end position="254"/>
    </location>
</feature>
<feature type="compositionally biased region" description="Low complexity" evidence="1">
    <location>
        <begin position="164"/>
        <end position="175"/>
    </location>
</feature>
<accession>A0A915DA95</accession>
<keyword evidence="2" id="KW-1185">Reference proteome</keyword>
<proteinExistence type="predicted"/>
<organism evidence="2 3">
    <name type="scientific">Ditylenchus dipsaci</name>
    <dbReference type="NCBI Taxonomy" id="166011"/>
    <lineage>
        <taxon>Eukaryota</taxon>
        <taxon>Metazoa</taxon>
        <taxon>Ecdysozoa</taxon>
        <taxon>Nematoda</taxon>
        <taxon>Chromadorea</taxon>
        <taxon>Rhabditida</taxon>
        <taxon>Tylenchina</taxon>
        <taxon>Tylenchomorpha</taxon>
        <taxon>Sphaerularioidea</taxon>
        <taxon>Anguinidae</taxon>
        <taxon>Anguininae</taxon>
        <taxon>Ditylenchus</taxon>
    </lineage>
</organism>
<feature type="compositionally biased region" description="Basic and acidic residues" evidence="1">
    <location>
        <begin position="217"/>
        <end position="233"/>
    </location>
</feature>
<feature type="compositionally biased region" description="Basic and acidic residues" evidence="1">
    <location>
        <begin position="353"/>
        <end position="364"/>
    </location>
</feature>
<feature type="compositionally biased region" description="Basic and acidic residues" evidence="1">
    <location>
        <begin position="51"/>
        <end position="61"/>
    </location>
</feature>
<feature type="region of interest" description="Disordered" evidence="1">
    <location>
        <begin position="326"/>
        <end position="364"/>
    </location>
</feature>
<reference evidence="3" key="1">
    <citation type="submission" date="2022-11" db="UniProtKB">
        <authorList>
            <consortium name="WormBaseParasite"/>
        </authorList>
    </citation>
    <scope>IDENTIFICATION</scope>
</reference>
<dbReference type="WBParaSite" id="jg1730">
    <property type="protein sequence ID" value="jg1730"/>
    <property type="gene ID" value="jg1730"/>
</dbReference>